<dbReference type="STRING" id="483547.GSUB_15635"/>
<feature type="transmembrane region" description="Helical" evidence="5">
    <location>
        <begin position="158"/>
        <end position="179"/>
    </location>
</feature>
<gene>
    <name evidence="5" type="primary">tatC</name>
    <name evidence="6" type="ORF">GSUB_15635</name>
</gene>
<evidence type="ECO:0000313" key="7">
    <source>
        <dbReference type="Proteomes" id="UP000035036"/>
    </source>
</evidence>
<keyword evidence="5" id="KW-0811">Translocation</keyword>
<dbReference type="RefSeq" id="WP_040201659.1">
    <property type="nucleotide sequence ID" value="NZ_CP010311.1"/>
</dbReference>
<dbReference type="AlphaFoldDB" id="A0A0B5FU38"/>
<comment type="subcellular location">
    <subcellularLocation>
        <location evidence="5">Cell membrane</location>
        <topology evidence="5">Multi-pass membrane protein</topology>
    </subcellularLocation>
    <subcellularLocation>
        <location evidence="1">Membrane</location>
        <topology evidence="1">Multi-pass membrane protein</topology>
    </subcellularLocation>
</comment>
<dbReference type="Proteomes" id="UP000035036">
    <property type="component" value="Chromosome"/>
</dbReference>
<dbReference type="GO" id="GO:0009977">
    <property type="term" value="F:proton motive force dependent protein transmembrane transporter activity"/>
    <property type="evidence" value="ECO:0007669"/>
    <property type="project" value="TreeGrafter"/>
</dbReference>
<comment type="similarity">
    <text evidence="5">Belongs to the TatC family.</text>
</comment>
<keyword evidence="5" id="KW-1003">Cell membrane</keyword>
<dbReference type="PANTHER" id="PTHR30371:SF0">
    <property type="entry name" value="SEC-INDEPENDENT PROTEIN TRANSLOCASE PROTEIN TATC, CHLOROPLASTIC-RELATED"/>
    <property type="match status" value="1"/>
</dbReference>
<dbReference type="HAMAP" id="MF_00902">
    <property type="entry name" value="TatC"/>
    <property type="match status" value="1"/>
</dbReference>
<feature type="transmembrane region" description="Helical" evidence="5">
    <location>
        <begin position="200"/>
        <end position="217"/>
    </location>
</feature>
<name>A0A0B5FU38_9BACT</name>
<dbReference type="OrthoDB" id="9777044at2"/>
<dbReference type="GO" id="GO:0065002">
    <property type="term" value="P:intracellular protein transmembrane transport"/>
    <property type="evidence" value="ECO:0007669"/>
    <property type="project" value="TreeGrafter"/>
</dbReference>
<evidence type="ECO:0000256" key="5">
    <source>
        <dbReference type="HAMAP-Rule" id="MF_00902"/>
    </source>
</evidence>
<reference evidence="6 7" key="1">
    <citation type="journal article" date="2015" name="Genome Announc.">
        <title>Genomes of Geoalkalibacter ferrihydriticus Z-0531T and Geoalkalibacter subterraneus Red1T, Two Haloalkaliphilic Metal-Reducing Deltaproteobacteria.</title>
        <authorList>
            <person name="Badalamenti J.P."/>
            <person name="Krajmalnik-Brown R."/>
            <person name="Torres C.I."/>
            <person name="Bond D.R."/>
        </authorList>
    </citation>
    <scope>NUCLEOTIDE SEQUENCE [LARGE SCALE GENOMIC DNA]</scope>
    <source>
        <strain evidence="6 7">Red1</strain>
    </source>
</reference>
<feature type="transmembrane region" description="Helical" evidence="5">
    <location>
        <begin position="111"/>
        <end position="138"/>
    </location>
</feature>
<protein>
    <recommendedName>
        <fullName evidence="5">Sec-independent protein translocase protein TatC</fullName>
    </recommendedName>
</protein>
<dbReference type="InterPro" id="IPR002033">
    <property type="entry name" value="TatC"/>
</dbReference>
<keyword evidence="5" id="KW-0813">Transport</keyword>
<sequence length="261" mass="29049">MANSESIGEDLPFTAHLEELRKRLMISAGAWLVCFLGSYAFAEKLFGFIADPVRQALPEGHKLVFITATEPFFTYLKVAALAGLLVALPIILWQIWAFVAPGLYSHEKRFAVPFVGASFLCFAAGTYFGFFLVFPQIFKFLIEFGLGGDVEAMLSMGAYLSISAKLLLAFGLVFELPILMFFLGRMGVVDHHWLHRNRKYALLVAFALGAMLTPPDIFSQTALAVPFVILYEASVWIVRFTGKKRREEDEEAAEEDGQADA</sequence>
<feature type="transmembrane region" description="Helical" evidence="5">
    <location>
        <begin position="24"/>
        <end position="42"/>
    </location>
</feature>
<dbReference type="GO" id="GO:0043953">
    <property type="term" value="P:protein transport by the Tat complex"/>
    <property type="evidence" value="ECO:0007669"/>
    <property type="project" value="UniProtKB-UniRule"/>
</dbReference>
<keyword evidence="2 5" id="KW-0812">Transmembrane</keyword>
<organism evidence="6 7">
    <name type="scientific">Geoalkalibacter subterraneus</name>
    <dbReference type="NCBI Taxonomy" id="483547"/>
    <lineage>
        <taxon>Bacteria</taxon>
        <taxon>Pseudomonadati</taxon>
        <taxon>Thermodesulfobacteriota</taxon>
        <taxon>Desulfuromonadia</taxon>
        <taxon>Desulfuromonadales</taxon>
        <taxon>Geoalkalibacteraceae</taxon>
        <taxon>Geoalkalibacter</taxon>
    </lineage>
</organism>
<accession>A0A0B5FU38</accession>
<feature type="transmembrane region" description="Helical" evidence="5">
    <location>
        <begin position="223"/>
        <end position="241"/>
    </location>
</feature>
<evidence type="ECO:0000256" key="1">
    <source>
        <dbReference type="ARBA" id="ARBA00004141"/>
    </source>
</evidence>
<feature type="transmembrane region" description="Helical" evidence="5">
    <location>
        <begin position="78"/>
        <end position="99"/>
    </location>
</feature>
<keyword evidence="4 5" id="KW-0472">Membrane</keyword>
<evidence type="ECO:0000256" key="3">
    <source>
        <dbReference type="ARBA" id="ARBA00022989"/>
    </source>
</evidence>
<dbReference type="PRINTS" id="PR01840">
    <property type="entry name" value="TATCFAMILY"/>
</dbReference>
<evidence type="ECO:0000313" key="6">
    <source>
        <dbReference type="EMBL" id="AJF07695.1"/>
    </source>
</evidence>
<dbReference type="GO" id="GO:0033281">
    <property type="term" value="C:TAT protein transport complex"/>
    <property type="evidence" value="ECO:0007669"/>
    <property type="project" value="UniProtKB-UniRule"/>
</dbReference>
<dbReference type="NCBIfam" id="TIGR00945">
    <property type="entry name" value="tatC"/>
    <property type="match status" value="1"/>
</dbReference>
<keyword evidence="7" id="KW-1185">Reference proteome</keyword>
<comment type="function">
    <text evidence="5">Part of the twin-arginine translocation (Tat) system that transports large folded proteins containing a characteristic twin-arginine motif in their signal peptide across membranes.</text>
</comment>
<evidence type="ECO:0000256" key="2">
    <source>
        <dbReference type="ARBA" id="ARBA00022692"/>
    </source>
</evidence>
<keyword evidence="3 5" id="KW-1133">Transmembrane helix</keyword>
<dbReference type="PANTHER" id="PTHR30371">
    <property type="entry name" value="SEC-INDEPENDENT PROTEIN TRANSLOCASE PROTEIN TATC"/>
    <property type="match status" value="1"/>
</dbReference>
<dbReference type="Pfam" id="PF00902">
    <property type="entry name" value="TatC"/>
    <property type="match status" value="1"/>
</dbReference>
<dbReference type="KEGG" id="gsb:GSUB_15635"/>
<comment type="subunit">
    <text evidence="5">Forms a complex with TatA.</text>
</comment>
<keyword evidence="5" id="KW-0653">Protein transport</keyword>
<dbReference type="HOGENOM" id="CLU_031942_3_3_7"/>
<proteinExistence type="inferred from homology"/>
<evidence type="ECO:0000256" key="4">
    <source>
        <dbReference type="ARBA" id="ARBA00023136"/>
    </source>
</evidence>
<dbReference type="EMBL" id="CP010311">
    <property type="protein sequence ID" value="AJF07695.1"/>
    <property type="molecule type" value="Genomic_DNA"/>
</dbReference>